<dbReference type="InterPro" id="IPR036388">
    <property type="entry name" value="WH-like_DNA-bd_sf"/>
</dbReference>
<dbReference type="PANTHER" id="PTHR33169:SF24">
    <property type="entry name" value="TRANSCRIPTIONAL REGULATOR, PADR FAMILY"/>
    <property type="match status" value="1"/>
</dbReference>
<keyword evidence="3" id="KW-1185">Reference proteome</keyword>
<dbReference type="EMBL" id="QGGY01000001">
    <property type="protein sequence ID" value="PWJ79304.1"/>
    <property type="molecule type" value="Genomic_DNA"/>
</dbReference>
<evidence type="ECO:0000259" key="1">
    <source>
        <dbReference type="Pfam" id="PF03551"/>
    </source>
</evidence>
<proteinExistence type="predicted"/>
<dbReference type="InterPro" id="IPR052509">
    <property type="entry name" value="Metal_resp_DNA-bind_regulator"/>
</dbReference>
<sequence length="108" mass="12597">MDTQRKKGVLDVCVLSVLQRGPSYGYMIIGEVSKCIEISESTLYPLLKRLENAGCLTTYKKDYNGRVRKYYQITDTGLQRINEFLDEWEEMKSIYQFVHENAKTDTVE</sequence>
<evidence type="ECO:0000313" key="3">
    <source>
        <dbReference type="Proteomes" id="UP000245412"/>
    </source>
</evidence>
<gene>
    <name evidence="2" type="ORF">C7383_101685</name>
</gene>
<dbReference type="PANTHER" id="PTHR33169">
    <property type="entry name" value="PADR-FAMILY TRANSCRIPTIONAL REGULATOR"/>
    <property type="match status" value="1"/>
</dbReference>
<reference evidence="2 3" key="1">
    <citation type="submission" date="2018-05" db="EMBL/GenBank/DDBJ databases">
        <authorList>
            <person name="Goeker M."/>
            <person name="Huntemann M."/>
            <person name="Clum A."/>
            <person name="Pillay M."/>
            <person name="Palaniappan K."/>
            <person name="Varghese N."/>
            <person name="Mikhailova N."/>
            <person name="Stamatis D."/>
            <person name="Reddy T."/>
            <person name="Daum C."/>
            <person name="Shapiro N."/>
            <person name="Ivanova N."/>
            <person name="Kyrpides N."/>
            <person name="Woyke T."/>
        </authorList>
    </citation>
    <scope>NUCLEOTIDE SEQUENCE [LARGE SCALE GENOMIC DNA]</scope>
    <source>
        <strain evidence="2 3">DSM 26524</strain>
    </source>
</reference>
<accession>A0AB73TB32</accession>
<organism evidence="2 3">
    <name type="scientific">Murimonas intestini</name>
    <dbReference type="NCBI Taxonomy" id="1337051"/>
    <lineage>
        <taxon>Bacteria</taxon>
        <taxon>Bacillati</taxon>
        <taxon>Bacillota</taxon>
        <taxon>Clostridia</taxon>
        <taxon>Lachnospirales</taxon>
        <taxon>Lachnospiraceae</taxon>
        <taxon>Murimonas</taxon>
    </lineage>
</organism>
<dbReference type="SUPFAM" id="SSF46785">
    <property type="entry name" value="Winged helix' DNA-binding domain"/>
    <property type="match status" value="1"/>
</dbReference>
<dbReference type="Proteomes" id="UP000245412">
    <property type="component" value="Unassembled WGS sequence"/>
</dbReference>
<dbReference type="CDD" id="cd00090">
    <property type="entry name" value="HTH_ARSR"/>
    <property type="match status" value="1"/>
</dbReference>
<comment type="caution">
    <text evidence="2">The sequence shown here is derived from an EMBL/GenBank/DDBJ whole genome shotgun (WGS) entry which is preliminary data.</text>
</comment>
<dbReference type="AlphaFoldDB" id="A0AB73TB32"/>
<dbReference type="Gene3D" id="1.10.10.10">
    <property type="entry name" value="Winged helix-like DNA-binding domain superfamily/Winged helix DNA-binding domain"/>
    <property type="match status" value="1"/>
</dbReference>
<name>A0AB73TB32_9FIRM</name>
<dbReference type="RefSeq" id="WP_109624697.1">
    <property type="nucleotide sequence ID" value="NZ_CABJAT010000001.1"/>
</dbReference>
<feature type="domain" description="Transcription regulator PadR N-terminal" evidence="1">
    <location>
        <begin position="14"/>
        <end position="82"/>
    </location>
</feature>
<evidence type="ECO:0000313" key="2">
    <source>
        <dbReference type="EMBL" id="PWJ79304.1"/>
    </source>
</evidence>
<dbReference type="InterPro" id="IPR011991">
    <property type="entry name" value="ArsR-like_HTH"/>
</dbReference>
<dbReference type="InterPro" id="IPR036390">
    <property type="entry name" value="WH_DNA-bd_sf"/>
</dbReference>
<dbReference type="Pfam" id="PF03551">
    <property type="entry name" value="PadR"/>
    <property type="match status" value="1"/>
</dbReference>
<dbReference type="InterPro" id="IPR005149">
    <property type="entry name" value="Tscrpt_reg_PadR_N"/>
</dbReference>
<protein>
    <submittedName>
        <fullName evidence="2">PadR family transcriptional regulator</fullName>
    </submittedName>
</protein>